<sequence>MAYDNNKHKTARPAATRPRKPRPVAVVMCNGGCDLQGCKQGCIGCGTCVGVCRKNAIHINERGVAVVDASACIGCGLCARSCEQGIIQLVEREFTITARCSNTEKGSDARLVCDNSCVACGACERACPAGAIHVTDNHAVIDWSHCISCGMCATKCPRNVIRDAFGIVAER</sequence>
<feature type="domain" description="4Fe-4S ferredoxin-type" evidence="5">
    <location>
        <begin position="63"/>
        <end position="92"/>
    </location>
</feature>
<evidence type="ECO:0000256" key="2">
    <source>
        <dbReference type="ARBA" id="ARBA00022723"/>
    </source>
</evidence>
<dbReference type="EMBL" id="AP019367">
    <property type="protein sequence ID" value="BBH50404.1"/>
    <property type="molecule type" value="Genomic_DNA"/>
</dbReference>
<protein>
    <recommendedName>
        <fullName evidence="5">4Fe-4S ferredoxin-type domain-containing protein</fullName>
    </recommendedName>
</protein>
<dbReference type="OrthoDB" id="9770306at2"/>
<keyword evidence="1" id="KW-0004">4Fe-4S</keyword>
<dbReference type="Gene3D" id="3.30.70.20">
    <property type="match status" value="2"/>
</dbReference>
<dbReference type="Pfam" id="PF12838">
    <property type="entry name" value="Fer4_7"/>
    <property type="match status" value="1"/>
</dbReference>
<feature type="domain" description="4Fe-4S ferredoxin-type" evidence="5">
    <location>
        <begin position="138"/>
        <end position="166"/>
    </location>
</feature>
<evidence type="ECO:0000313" key="7">
    <source>
        <dbReference type="Proteomes" id="UP000273154"/>
    </source>
</evidence>
<evidence type="ECO:0000256" key="4">
    <source>
        <dbReference type="ARBA" id="ARBA00023014"/>
    </source>
</evidence>
<evidence type="ECO:0000256" key="1">
    <source>
        <dbReference type="ARBA" id="ARBA00022485"/>
    </source>
</evidence>
<dbReference type="Proteomes" id="UP000273154">
    <property type="component" value="Chromosome"/>
</dbReference>
<dbReference type="Pfam" id="PF13187">
    <property type="entry name" value="Fer4_9"/>
    <property type="match status" value="1"/>
</dbReference>
<dbReference type="SUPFAM" id="SSF54862">
    <property type="entry name" value="4Fe-4S ferredoxins"/>
    <property type="match status" value="2"/>
</dbReference>
<keyword evidence="3" id="KW-0408">Iron</keyword>
<dbReference type="InterPro" id="IPR017896">
    <property type="entry name" value="4Fe4S_Fe-S-bd"/>
</dbReference>
<evidence type="ECO:0000256" key="3">
    <source>
        <dbReference type="ARBA" id="ARBA00023004"/>
    </source>
</evidence>
<organism evidence="6 7">
    <name type="scientific">Parolsenella catena</name>
    <dbReference type="NCBI Taxonomy" id="2003188"/>
    <lineage>
        <taxon>Bacteria</taxon>
        <taxon>Bacillati</taxon>
        <taxon>Actinomycetota</taxon>
        <taxon>Coriobacteriia</taxon>
        <taxon>Coriobacteriales</taxon>
        <taxon>Atopobiaceae</taxon>
        <taxon>Parolsenella</taxon>
    </lineage>
</organism>
<dbReference type="GO" id="GO:0051539">
    <property type="term" value="F:4 iron, 4 sulfur cluster binding"/>
    <property type="evidence" value="ECO:0007669"/>
    <property type="project" value="UniProtKB-KW"/>
</dbReference>
<keyword evidence="7" id="KW-1185">Reference proteome</keyword>
<dbReference type="PANTHER" id="PTHR43687:SF1">
    <property type="entry name" value="FERREDOXIN III"/>
    <property type="match status" value="1"/>
</dbReference>
<dbReference type="PANTHER" id="PTHR43687">
    <property type="entry name" value="ADENYLYLSULFATE REDUCTASE, BETA SUBUNIT"/>
    <property type="match status" value="1"/>
</dbReference>
<evidence type="ECO:0000313" key="6">
    <source>
        <dbReference type="EMBL" id="BBH50404.1"/>
    </source>
</evidence>
<evidence type="ECO:0000259" key="5">
    <source>
        <dbReference type="PROSITE" id="PS51379"/>
    </source>
</evidence>
<keyword evidence="2" id="KW-0479">Metal-binding</keyword>
<dbReference type="GeneID" id="88849124"/>
<keyword evidence="4" id="KW-0411">Iron-sulfur</keyword>
<gene>
    <name evidence="6" type="ORF">Pcatena_09910</name>
</gene>
<dbReference type="InterPro" id="IPR050572">
    <property type="entry name" value="Fe-S_Ferredoxin"/>
</dbReference>
<dbReference type="AlphaFoldDB" id="A0A3G9K7L4"/>
<dbReference type="CDD" id="cd10549">
    <property type="entry name" value="MtMvhB_like"/>
    <property type="match status" value="1"/>
</dbReference>
<dbReference type="PROSITE" id="PS51379">
    <property type="entry name" value="4FE4S_FER_2"/>
    <property type="match status" value="4"/>
</dbReference>
<dbReference type="KEGG" id="pcat:Pcatena_09910"/>
<proteinExistence type="predicted"/>
<dbReference type="GO" id="GO:0046872">
    <property type="term" value="F:metal ion binding"/>
    <property type="evidence" value="ECO:0007669"/>
    <property type="project" value="UniProtKB-KW"/>
</dbReference>
<feature type="domain" description="4Fe-4S ferredoxin-type" evidence="5">
    <location>
        <begin position="42"/>
        <end position="62"/>
    </location>
</feature>
<feature type="domain" description="4Fe-4S ferredoxin-type" evidence="5">
    <location>
        <begin position="109"/>
        <end position="137"/>
    </location>
</feature>
<dbReference type="InterPro" id="IPR017900">
    <property type="entry name" value="4Fe4S_Fe_S_CS"/>
</dbReference>
<dbReference type="RefSeq" id="WP_126422200.1">
    <property type="nucleotide sequence ID" value="NZ_AP019367.1"/>
</dbReference>
<accession>A0A3G9K7L4</accession>
<dbReference type="PROSITE" id="PS00198">
    <property type="entry name" value="4FE4S_FER_1"/>
    <property type="match status" value="1"/>
</dbReference>
<reference evidence="7" key="1">
    <citation type="submission" date="2018-11" db="EMBL/GenBank/DDBJ databases">
        <title>Comparative genomics of Parolsenella catena and Libanicoccus massiliensis: Reclassification of Libanicoccus massiliensis as Parolsenella massiliensis comb. nov.</title>
        <authorList>
            <person name="Sakamoto M."/>
            <person name="Ikeyama N."/>
            <person name="Murakami T."/>
            <person name="Mori H."/>
            <person name="Yuki M."/>
            <person name="Ohkuma M."/>
        </authorList>
    </citation>
    <scope>NUCLEOTIDE SEQUENCE [LARGE SCALE GENOMIC DNA]</scope>
    <source>
        <strain evidence="7">JCM 31932</strain>
    </source>
</reference>
<name>A0A3G9K7L4_9ACTN</name>